<evidence type="ECO:0000313" key="2">
    <source>
        <dbReference type="WBParaSite" id="PDA_v2.g5408.t1"/>
    </source>
</evidence>
<accession>A0A914R1X7</accession>
<dbReference type="AlphaFoldDB" id="A0A914R1X7"/>
<dbReference type="WBParaSite" id="PDA_v2.g5408.t1">
    <property type="protein sequence ID" value="PDA_v2.g5408.t1"/>
    <property type="gene ID" value="PDA_v2.g5408"/>
</dbReference>
<sequence>MEYYRANNIIPNQYPSASINTNKLIVINPIPNSSASRKRNGPKTIVVEKRRKDILSSISPSSSQCNGDQNIKSLLDLFAQDPSPTHKIHQVQAYEGRGRPISNSKNGNVTDNMILVPAENCAYKKHKTEDRIQRLFIFSDFEHNKGHEYAYYTRSKDQGATLHGFYCMECSTIRKKREFDALIRVENNGKETFMSKPHVSGCQPRDNNDRYTVKVANPAEKNSNNSQNTNVTPSLAAMNEFSIQNMIRTTIQESSQQLITSMLEQIRTIVREEVSTQLQQINNNFQPNY</sequence>
<organism evidence="1 2">
    <name type="scientific">Panagrolaimus davidi</name>
    <dbReference type="NCBI Taxonomy" id="227884"/>
    <lineage>
        <taxon>Eukaryota</taxon>
        <taxon>Metazoa</taxon>
        <taxon>Ecdysozoa</taxon>
        <taxon>Nematoda</taxon>
        <taxon>Chromadorea</taxon>
        <taxon>Rhabditida</taxon>
        <taxon>Tylenchina</taxon>
        <taxon>Panagrolaimomorpha</taxon>
        <taxon>Panagrolaimoidea</taxon>
        <taxon>Panagrolaimidae</taxon>
        <taxon>Panagrolaimus</taxon>
    </lineage>
</organism>
<name>A0A914R1X7_9BILA</name>
<dbReference type="Proteomes" id="UP000887578">
    <property type="component" value="Unplaced"/>
</dbReference>
<evidence type="ECO:0000313" key="1">
    <source>
        <dbReference type="Proteomes" id="UP000887578"/>
    </source>
</evidence>
<reference evidence="2" key="1">
    <citation type="submission" date="2022-11" db="UniProtKB">
        <authorList>
            <consortium name="WormBaseParasite"/>
        </authorList>
    </citation>
    <scope>IDENTIFICATION</scope>
</reference>
<keyword evidence="1" id="KW-1185">Reference proteome</keyword>
<proteinExistence type="predicted"/>
<protein>
    <submittedName>
        <fullName evidence="2">Uncharacterized protein</fullName>
    </submittedName>
</protein>